<comment type="caution">
    <text evidence="4">The sequence shown here is derived from an EMBL/GenBank/DDBJ whole genome shotgun (WGS) entry which is preliminary data.</text>
</comment>
<dbReference type="AlphaFoldDB" id="A0A4Q1HP33"/>
<protein>
    <submittedName>
        <fullName evidence="4">Nopaline dehydrogenase</fullName>
    </submittedName>
</protein>
<keyword evidence="2" id="KW-1133">Transmembrane helix</keyword>
<feature type="transmembrane region" description="Helical" evidence="2">
    <location>
        <begin position="6"/>
        <end position="24"/>
    </location>
</feature>
<dbReference type="Proteomes" id="UP000290849">
    <property type="component" value="Unassembled WGS sequence"/>
</dbReference>
<evidence type="ECO:0000256" key="1">
    <source>
        <dbReference type="ARBA" id="ARBA00023002"/>
    </source>
</evidence>
<dbReference type="PANTHER" id="PTHR13847">
    <property type="entry name" value="SARCOSINE DEHYDROGENASE-RELATED"/>
    <property type="match status" value="1"/>
</dbReference>
<dbReference type="SUPFAM" id="SSF51905">
    <property type="entry name" value="FAD/NAD(P)-binding domain"/>
    <property type="match status" value="1"/>
</dbReference>
<dbReference type="EMBL" id="PYAL01000002">
    <property type="protein sequence ID" value="RXN91615.1"/>
    <property type="molecule type" value="Genomic_DNA"/>
</dbReference>
<evidence type="ECO:0000256" key="2">
    <source>
        <dbReference type="SAM" id="Phobius"/>
    </source>
</evidence>
<keyword evidence="5" id="KW-1185">Reference proteome</keyword>
<evidence type="ECO:0000313" key="5">
    <source>
        <dbReference type="Proteomes" id="UP000290849"/>
    </source>
</evidence>
<keyword evidence="1" id="KW-0560">Oxidoreductase</keyword>
<feature type="domain" description="FAD dependent oxidoreductase" evidence="3">
    <location>
        <begin position="6"/>
        <end position="345"/>
    </location>
</feature>
<dbReference type="RefSeq" id="WP_129150299.1">
    <property type="nucleotide sequence ID" value="NZ_JBHSDO010000013.1"/>
</dbReference>
<evidence type="ECO:0000313" key="4">
    <source>
        <dbReference type="EMBL" id="RXN91615.1"/>
    </source>
</evidence>
<dbReference type="Gene3D" id="3.30.9.10">
    <property type="entry name" value="D-Amino Acid Oxidase, subunit A, domain 2"/>
    <property type="match status" value="1"/>
</dbReference>
<gene>
    <name evidence="4" type="ORF">C7R54_10855</name>
</gene>
<dbReference type="OrthoDB" id="9805337at2"/>
<proteinExistence type="predicted"/>
<dbReference type="InterPro" id="IPR006076">
    <property type="entry name" value="FAD-dep_OxRdtase"/>
</dbReference>
<dbReference type="Gene3D" id="3.50.50.60">
    <property type="entry name" value="FAD/NAD(P)-binding domain"/>
    <property type="match status" value="1"/>
</dbReference>
<keyword evidence="2" id="KW-0812">Transmembrane</keyword>
<accession>A0A4Q1HP33</accession>
<sequence>MTQDYDYIVAGAGMVGSAIAMGLAGRGRRVLMLDGADTDFRAAKANFGLVWVQGKGYGNVHYQRLSHEAATLWPAFAAELQRESGIDLQYESRGGLHFCLGEAEWEDRARRMRAWEGNTPERPSCVEMLDRGALLRRFPGLRLGDDVSGGSFGATDGHVNPLRLLAALQSAYQGRGGRLVSQHRVDAIAPAPGGGFTVSAGKDRYRAGRVIVTAGLGSNDLNPMVGLDIRLRPQRGQVLVTERLAPMLPVPASGVRQTGDGTVLVGLTQEEVGYDITTTAVAATRMARKALCVLPDLAGARLVRQWSCLRVMTQDGCPVYAESATQPGAWTALCHSGVTLASFHAGPLAQAIDGGGLPLSFSDRLPRRRAGAAIAAAAGAQHPSSTATADLAAWSSFLDAFNHERFDVSQAA</sequence>
<name>A0A4Q1HP33_9BURK</name>
<dbReference type="PANTHER" id="PTHR13847:SF287">
    <property type="entry name" value="FAD-DEPENDENT OXIDOREDUCTASE DOMAIN-CONTAINING PROTEIN 1"/>
    <property type="match status" value="1"/>
</dbReference>
<organism evidence="4 5">
    <name type="scientific">Achromobacter aloeverae</name>
    <dbReference type="NCBI Taxonomy" id="1750518"/>
    <lineage>
        <taxon>Bacteria</taxon>
        <taxon>Pseudomonadati</taxon>
        <taxon>Pseudomonadota</taxon>
        <taxon>Betaproteobacteria</taxon>
        <taxon>Burkholderiales</taxon>
        <taxon>Alcaligenaceae</taxon>
        <taxon>Achromobacter</taxon>
    </lineage>
</organism>
<dbReference type="GO" id="GO:0005737">
    <property type="term" value="C:cytoplasm"/>
    <property type="evidence" value="ECO:0007669"/>
    <property type="project" value="TreeGrafter"/>
</dbReference>
<keyword evidence="2" id="KW-0472">Membrane</keyword>
<dbReference type="SUPFAM" id="SSF54373">
    <property type="entry name" value="FAD-linked reductases, C-terminal domain"/>
    <property type="match status" value="1"/>
</dbReference>
<dbReference type="Pfam" id="PF01266">
    <property type="entry name" value="DAO"/>
    <property type="match status" value="1"/>
</dbReference>
<dbReference type="InterPro" id="IPR036188">
    <property type="entry name" value="FAD/NAD-bd_sf"/>
</dbReference>
<reference evidence="4 5" key="1">
    <citation type="journal article" date="2017" name="Int. J. Syst. Evol. Microbiol.">
        <title>Achromobacter aloeverae sp. nov., isolated from the root of Aloe vera (L.) Burm.f.</title>
        <authorList>
            <person name="Kuncharoen N."/>
            <person name="Muramatsu Y."/>
            <person name="Shibata C."/>
            <person name="Kamakura Y."/>
            <person name="Nakagawa Y."/>
            <person name="Tanasupawat S."/>
        </authorList>
    </citation>
    <scope>NUCLEOTIDE SEQUENCE [LARGE SCALE GENOMIC DNA]</scope>
    <source>
        <strain evidence="4 5">AVA-1</strain>
    </source>
</reference>
<evidence type="ECO:0000259" key="3">
    <source>
        <dbReference type="Pfam" id="PF01266"/>
    </source>
</evidence>
<dbReference type="GO" id="GO:0016491">
    <property type="term" value="F:oxidoreductase activity"/>
    <property type="evidence" value="ECO:0007669"/>
    <property type="project" value="UniProtKB-KW"/>
</dbReference>